<proteinExistence type="predicted"/>
<dbReference type="RefSeq" id="WP_123885751.1">
    <property type="nucleotide sequence ID" value="NZ_CP033928.1"/>
</dbReference>
<protein>
    <submittedName>
        <fullName evidence="1">Uncharacterized protein</fullName>
    </submittedName>
</protein>
<evidence type="ECO:0000313" key="1">
    <source>
        <dbReference type="EMBL" id="AZA60818.1"/>
    </source>
</evidence>
<reference evidence="1 2" key="1">
    <citation type="submission" date="2018-11" db="EMBL/GenBank/DDBJ databases">
        <title>Proposal to divide the Flavobacteriaceae and reorganize its genera based on Amino Acid Identity values calculated from whole genome sequences.</title>
        <authorList>
            <person name="Nicholson A.C."/>
            <person name="Gulvik C.A."/>
            <person name="Whitney A.M."/>
            <person name="Humrighouse B.W."/>
            <person name="Bell M."/>
            <person name="Holmes B."/>
            <person name="Steigerwalt A."/>
            <person name="Villarma A."/>
            <person name="Sheth M."/>
            <person name="Batra D."/>
            <person name="Pryor J."/>
            <person name="Bernardet J.-F."/>
            <person name="Hugo C."/>
            <person name="Kampfer P."/>
            <person name="Newman J."/>
            <person name="Mcquiston J.R."/>
        </authorList>
    </citation>
    <scope>NUCLEOTIDE SEQUENCE [LARGE SCALE GENOMIC DNA]</scope>
    <source>
        <strain evidence="1 2">G0211</strain>
    </source>
</reference>
<evidence type="ECO:0000313" key="2">
    <source>
        <dbReference type="Proteomes" id="UP000269076"/>
    </source>
</evidence>
<dbReference type="EMBL" id="CP033928">
    <property type="protein sequence ID" value="AZA60818.1"/>
    <property type="molecule type" value="Genomic_DNA"/>
</dbReference>
<gene>
    <name evidence="1" type="ORF">EG340_07080</name>
</gene>
<name>A0A3G6N313_9FLAO</name>
<sequence length="85" mass="9595">MDISHKLEYVEGDFDTVAGELVAVQNPKYGSVTLCFRANMNITFAEVKLHSRDLAIDADAVLESAYDLAEEIARRFNEFPQDLKK</sequence>
<accession>A0A3G6N313</accession>
<dbReference type="AlphaFoldDB" id="A0A3G6N313"/>
<dbReference type="Proteomes" id="UP000269076">
    <property type="component" value="Chromosome"/>
</dbReference>
<organism evidence="1 2">
    <name type="scientific">Chryseobacterium indoltheticum</name>
    <dbReference type="NCBI Taxonomy" id="254"/>
    <lineage>
        <taxon>Bacteria</taxon>
        <taxon>Pseudomonadati</taxon>
        <taxon>Bacteroidota</taxon>
        <taxon>Flavobacteriia</taxon>
        <taxon>Flavobacteriales</taxon>
        <taxon>Weeksellaceae</taxon>
        <taxon>Chryseobacterium group</taxon>
        <taxon>Chryseobacterium</taxon>
    </lineage>
</organism>